<evidence type="ECO:0000313" key="5">
    <source>
        <dbReference type="Proteomes" id="UP000008221"/>
    </source>
</evidence>
<dbReference type="AlphaFoldDB" id="A0LVM8"/>
<dbReference type="PROSITE" id="PS50106">
    <property type="entry name" value="PDZ"/>
    <property type="match status" value="1"/>
</dbReference>
<organism evidence="4 5">
    <name type="scientific">Acidothermus cellulolyticus (strain ATCC 43068 / DSM 8971 / 11B)</name>
    <dbReference type="NCBI Taxonomy" id="351607"/>
    <lineage>
        <taxon>Bacteria</taxon>
        <taxon>Bacillati</taxon>
        <taxon>Actinomycetota</taxon>
        <taxon>Actinomycetes</taxon>
        <taxon>Acidothermales</taxon>
        <taxon>Acidothermaceae</taxon>
        <taxon>Acidothermus</taxon>
    </lineage>
</organism>
<dbReference type="GO" id="GO:0006508">
    <property type="term" value="P:proteolysis"/>
    <property type="evidence" value="ECO:0007669"/>
    <property type="project" value="UniProtKB-KW"/>
</dbReference>
<sequence length="280" mass="27174">MASGAGTGIIISSDGLVVTNAHVVNGATQINVTLPGNGGTHAASIVGIDTTKDLAVLKVSGVSGLVPATFANSSTVHVGDTVLAIGNALGYGGQPTVTEGIISATNRSLRDSSENLTGLLQTDAAINPGNSGGPLVNTSGEVIGINVAVATGTPSEPAQNIGFAIPSNTVTAALPALEAGKSASGSPSPSQTTAFLGVVVTDAPNGAAVVEVQPSGPAAQAGVQAGDVITAVGNEQTPDAAALQAAIRAKKPGTTVTLHIIRGAQQLTIPVTLGSTQVTS</sequence>
<dbReference type="InterPro" id="IPR009003">
    <property type="entry name" value="Peptidase_S1_PA"/>
</dbReference>
<gene>
    <name evidence="4" type="ordered locus">Acel_1716</name>
</gene>
<dbReference type="Gene3D" id="2.40.10.120">
    <property type="match status" value="1"/>
</dbReference>
<dbReference type="GO" id="GO:0004252">
    <property type="term" value="F:serine-type endopeptidase activity"/>
    <property type="evidence" value="ECO:0007669"/>
    <property type="project" value="InterPro"/>
</dbReference>
<dbReference type="InterPro" id="IPR001478">
    <property type="entry name" value="PDZ"/>
</dbReference>
<dbReference type="eggNOG" id="COG0265">
    <property type="taxonomic scope" value="Bacteria"/>
</dbReference>
<dbReference type="PANTHER" id="PTHR43343">
    <property type="entry name" value="PEPTIDASE S12"/>
    <property type="match status" value="1"/>
</dbReference>
<reference evidence="4 5" key="1">
    <citation type="journal article" date="2009" name="Genome Res.">
        <title>Complete genome of the cellulolytic thermophile Acidothermus cellulolyticus 11B provides insights into its ecophysiological and evolutionary adaptations.</title>
        <authorList>
            <person name="Barabote R.D."/>
            <person name="Xie G."/>
            <person name="Leu D.H."/>
            <person name="Normand P."/>
            <person name="Necsulea A."/>
            <person name="Daubin V."/>
            <person name="Medigue C."/>
            <person name="Adney W.S."/>
            <person name="Xu X.C."/>
            <person name="Lapidus A."/>
            <person name="Parales R.E."/>
            <person name="Detter C."/>
            <person name="Pujic P."/>
            <person name="Bruce D."/>
            <person name="Lavire C."/>
            <person name="Challacombe J.F."/>
            <person name="Brettin T.S."/>
            <person name="Berry A.M."/>
        </authorList>
    </citation>
    <scope>NUCLEOTIDE SEQUENCE [LARGE SCALE GENOMIC DNA]</scope>
    <source>
        <strain evidence="5">ATCC 43068 / DSM 8971 / 11B</strain>
    </source>
</reference>
<dbReference type="SMART" id="SM00228">
    <property type="entry name" value="PDZ"/>
    <property type="match status" value="1"/>
</dbReference>
<dbReference type="PRINTS" id="PR00834">
    <property type="entry name" value="PROTEASES2C"/>
</dbReference>
<dbReference type="SUPFAM" id="SSF50494">
    <property type="entry name" value="Trypsin-like serine proteases"/>
    <property type="match status" value="1"/>
</dbReference>
<dbReference type="HOGENOM" id="CLU_020120_2_2_11"/>
<keyword evidence="5" id="KW-1185">Reference proteome</keyword>
<dbReference type="InterPro" id="IPR051201">
    <property type="entry name" value="Chloro_Bact_Ser_Proteases"/>
</dbReference>
<dbReference type="KEGG" id="ace:Acel_1716"/>
<dbReference type="Pfam" id="PF13365">
    <property type="entry name" value="Trypsin_2"/>
    <property type="match status" value="1"/>
</dbReference>
<keyword evidence="2" id="KW-0378">Hydrolase</keyword>
<evidence type="ECO:0000256" key="2">
    <source>
        <dbReference type="ARBA" id="ARBA00022801"/>
    </source>
</evidence>
<dbReference type="InterPro" id="IPR036034">
    <property type="entry name" value="PDZ_sf"/>
</dbReference>
<dbReference type="PANTHER" id="PTHR43343:SF3">
    <property type="entry name" value="PROTEASE DO-LIKE 8, CHLOROPLASTIC"/>
    <property type="match status" value="1"/>
</dbReference>
<dbReference type="FunCoup" id="A0LVM8">
    <property type="interactions" value="312"/>
</dbReference>
<dbReference type="STRING" id="351607.Acel_1716"/>
<evidence type="ECO:0000256" key="1">
    <source>
        <dbReference type="ARBA" id="ARBA00022670"/>
    </source>
</evidence>
<accession>A0LVM8</accession>
<dbReference type="SUPFAM" id="SSF50156">
    <property type="entry name" value="PDZ domain-like"/>
    <property type="match status" value="1"/>
</dbReference>
<dbReference type="EMBL" id="CP000481">
    <property type="protein sequence ID" value="ABK53488.1"/>
    <property type="molecule type" value="Genomic_DNA"/>
</dbReference>
<keyword evidence="1" id="KW-0645">Protease</keyword>
<proteinExistence type="predicted"/>
<dbReference type="Gene3D" id="2.30.42.10">
    <property type="match status" value="1"/>
</dbReference>
<name>A0LVM8_ACIC1</name>
<dbReference type="Proteomes" id="UP000008221">
    <property type="component" value="Chromosome"/>
</dbReference>
<dbReference type="InParanoid" id="A0LVM8"/>
<feature type="domain" description="PDZ" evidence="3">
    <location>
        <begin position="176"/>
        <end position="264"/>
    </location>
</feature>
<evidence type="ECO:0000313" key="4">
    <source>
        <dbReference type="EMBL" id="ABK53488.1"/>
    </source>
</evidence>
<dbReference type="Pfam" id="PF13180">
    <property type="entry name" value="PDZ_2"/>
    <property type="match status" value="1"/>
</dbReference>
<protein>
    <submittedName>
        <fullName evidence="4">Peptidase S1 and S6, chymotrypsin/Hap</fullName>
    </submittedName>
</protein>
<dbReference type="InterPro" id="IPR001940">
    <property type="entry name" value="Peptidase_S1C"/>
</dbReference>
<evidence type="ECO:0000259" key="3">
    <source>
        <dbReference type="PROSITE" id="PS50106"/>
    </source>
</evidence>